<dbReference type="EMBL" id="NHOO01000032">
    <property type="protein sequence ID" value="OVE45610.1"/>
    <property type="molecule type" value="Genomic_DNA"/>
</dbReference>
<dbReference type="Proteomes" id="UP000196342">
    <property type="component" value="Unassembled WGS sequence"/>
</dbReference>
<evidence type="ECO:0000313" key="1">
    <source>
        <dbReference type="EMBL" id="OVE45610.1"/>
    </source>
</evidence>
<protein>
    <submittedName>
        <fullName evidence="1">Uncharacterized protein</fullName>
    </submittedName>
</protein>
<proteinExistence type="predicted"/>
<dbReference type="AlphaFoldDB" id="A0A202B2I6"/>
<gene>
    <name evidence="1" type="ORF">CBW21_22500</name>
</gene>
<organism evidence="1 2">
    <name type="scientific">Chromobacterium violaceum</name>
    <dbReference type="NCBI Taxonomy" id="536"/>
    <lineage>
        <taxon>Bacteria</taxon>
        <taxon>Pseudomonadati</taxon>
        <taxon>Pseudomonadota</taxon>
        <taxon>Betaproteobacteria</taxon>
        <taxon>Neisseriales</taxon>
        <taxon>Chromobacteriaceae</taxon>
        <taxon>Chromobacterium</taxon>
    </lineage>
</organism>
<sequence length="90" mass="10411">MRGTRHNIDRREYLSSSARLYAARGEELPQSKLTDADVAKIRRLHDRKQRLVAKLNKRCSVEALAQMFGVHRRTIEKALSQESWAHVRAA</sequence>
<dbReference type="RefSeq" id="WP_087698920.1">
    <property type="nucleotide sequence ID" value="NZ_NHOO01000032.1"/>
</dbReference>
<accession>A0A202B2I6</accession>
<comment type="caution">
    <text evidence="1">The sequence shown here is derived from an EMBL/GenBank/DDBJ whole genome shotgun (WGS) entry which is preliminary data.</text>
</comment>
<reference evidence="1 2" key="1">
    <citation type="submission" date="2017-05" db="EMBL/GenBank/DDBJ databases">
        <title>Chromobacterium violaceum GHPS1 isolated from Hydrocarbon polluted soil in French Guiana display an awesome secondary metabolite arsenal and a battery of drug and heavy-metal-resistance and detoxification of xenobiotics proteins.</title>
        <authorList>
            <person name="Belbahri L."/>
        </authorList>
    </citation>
    <scope>NUCLEOTIDE SEQUENCE [LARGE SCALE GENOMIC DNA]</scope>
    <source>
        <strain evidence="1 2">GHPS1</strain>
    </source>
</reference>
<name>A0A202B2I6_CHRVL</name>
<keyword evidence="2" id="KW-1185">Reference proteome</keyword>
<evidence type="ECO:0000313" key="2">
    <source>
        <dbReference type="Proteomes" id="UP000196342"/>
    </source>
</evidence>